<protein>
    <recommendedName>
        <fullName evidence="12">EF hand associated type-2 domain-containing protein</fullName>
    </recommendedName>
</protein>
<keyword evidence="14" id="KW-1185">Reference proteome</keyword>
<comment type="caution">
    <text evidence="13">The sequence shown here is derived from an EMBL/GenBank/DDBJ whole genome shotgun (WGS) entry which is preliminary data.</text>
</comment>
<dbReference type="PANTHER" id="PTHR46819">
    <property type="entry name" value="EF-HAND CALCIUM-BINDING DOMAIN-CONTAINING PROTEIN 7"/>
    <property type="match status" value="1"/>
</dbReference>
<evidence type="ECO:0000256" key="11">
    <source>
        <dbReference type="SAM" id="Phobius"/>
    </source>
</evidence>
<dbReference type="Gene3D" id="1.10.238.10">
    <property type="entry name" value="EF-hand"/>
    <property type="match status" value="2"/>
</dbReference>
<evidence type="ECO:0000259" key="12">
    <source>
        <dbReference type="Pfam" id="PF08356"/>
    </source>
</evidence>
<dbReference type="InterPro" id="IPR013567">
    <property type="entry name" value="EF_hand_assoc_2"/>
</dbReference>
<dbReference type="InterPro" id="IPR027417">
    <property type="entry name" value="P-loop_NTPase"/>
</dbReference>
<feature type="domain" description="EF hand associated type-2" evidence="12">
    <location>
        <begin position="206"/>
        <end position="264"/>
    </location>
</feature>
<name>A0A835Z902_9STRA</name>
<keyword evidence="8" id="KW-0496">Mitochondrion</keyword>
<evidence type="ECO:0000256" key="7">
    <source>
        <dbReference type="ARBA" id="ARBA00022989"/>
    </source>
</evidence>
<organism evidence="13 14">
    <name type="scientific">Tribonema minus</name>
    <dbReference type="NCBI Taxonomy" id="303371"/>
    <lineage>
        <taxon>Eukaryota</taxon>
        <taxon>Sar</taxon>
        <taxon>Stramenopiles</taxon>
        <taxon>Ochrophyta</taxon>
        <taxon>PX clade</taxon>
        <taxon>Xanthophyceae</taxon>
        <taxon>Tribonematales</taxon>
        <taxon>Tribonemataceae</taxon>
        <taxon>Tribonema</taxon>
    </lineage>
</organism>
<evidence type="ECO:0000256" key="3">
    <source>
        <dbReference type="ARBA" id="ARBA00022692"/>
    </source>
</evidence>
<comment type="similarity">
    <text evidence="2">Belongs to the mitochondrial Rho GTPase family.</text>
</comment>
<evidence type="ECO:0000256" key="1">
    <source>
        <dbReference type="ARBA" id="ARBA00004200"/>
    </source>
</evidence>
<dbReference type="Gene3D" id="3.40.50.300">
    <property type="entry name" value="P-loop containing nucleotide triphosphate hydrolases"/>
    <property type="match status" value="1"/>
</dbReference>
<dbReference type="EMBL" id="JAFCMP010000076">
    <property type="protein sequence ID" value="KAG5188159.1"/>
    <property type="molecule type" value="Genomic_DNA"/>
</dbReference>
<evidence type="ECO:0000256" key="9">
    <source>
        <dbReference type="ARBA" id="ARBA00023136"/>
    </source>
</evidence>
<feature type="region of interest" description="Disordered" evidence="10">
    <location>
        <begin position="339"/>
        <end position="362"/>
    </location>
</feature>
<dbReference type="InterPro" id="IPR011992">
    <property type="entry name" value="EF-hand-dom_pair"/>
</dbReference>
<proteinExistence type="inferred from homology"/>
<comment type="subcellular location">
    <subcellularLocation>
        <location evidence="1">Mitochondrion outer membrane</location>
        <topology evidence="1">Single-pass type IV membrane protein</topology>
    </subcellularLocation>
</comment>
<evidence type="ECO:0000256" key="4">
    <source>
        <dbReference type="ARBA" id="ARBA00022723"/>
    </source>
</evidence>
<evidence type="ECO:0000313" key="13">
    <source>
        <dbReference type="EMBL" id="KAG5188159.1"/>
    </source>
</evidence>
<dbReference type="SUPFAM" id="SSF52540">
    <property type="entry name" value="P-loop containing nucleoside triphosphate hydrolases"/>
    <property type="match status" value="1"/>
</dbReference>
<sequence>MENVLPEVTIPAEESDDGATTLIYDSEDSPDQRDRLIELMGKADAILVLYADDRPETLDRLGSVWLPLIQEHTQEVPIAIVCNKVDKRLEAGVEQEQHRSAAAAAAVAVAQDAATTLSELCGRFRVQASLDCSCKTQDGLEQAFRFAHMMVLYPVAPLYNIHTGCLKRKFRDALARIFRIFDQDMDGLWSDAELVAFQRTCFDSVLQHNEIQSLKQLVGAGLRDNKVSLEGLCTMMVLFIERSQLITPWRILRTFDYNDDLDLELPEPYTAAARDATVTWQLSISAVVFLEQLFELFAGTAGVLTAAQQTEIFASVDAPSVAPWHPLRNFEFEFDGSGGGGGGAGGSGSWEREGSGGAGGAEEGLSRREWMALWQMVTALNPDLAVRYLFFLGMFGTHGCGCGGSSSSSGSGSSGGYDFHDKALYRARRDKDVTLIVTDVTEADTDRCCAKASSRHGAPQPLSRCDIALLIFDPRDYTSAEFAVGVAGALPDSMPRLFVSTAVVSGDEALQPGGWRLVAKHCQRAPRYASALGNFTIGGYTISGCFVLASLVAGLGAFVGGSWLYRHFGGEFGRSSEAPVGRRGSGGSGSSSSGVKIAALSPALVVAPMMRLGHHCWCQ</sequence>
<feature type="transmembrane region" description="Helical" evidence="11">
    <location>
        <begin position="540"/>
        <end position="565"/>
    </location>
</feature>
<dbReference type="AlphaFoldDB" id="A0A835Z902"/>
<gene>
    <name evidence="13" type="ORF">JKP88DRAFT_305467</name>
</gene>
<dbReference type="PANTHER" id="PTHR46819:SF1">
    <property type="entry name" value="EF-HAND CALCIUM-BINDING DOMAIN-CONTAINING PROTEIN 7"/>
    <property type="match status" value="1"/>
</dbReference>
<keyword evidence="7 11" id="KW-1133">Transmembrane helix</keyword>
<dbReference type="Pfam" id="PF08356">
    <property type="entry name" value="EF_assoc_2"/>
    <property type="match status" value="1"/>
</dbReference>
<accession>A0A835Z902</accession>
<dbReference type="SMART" id="SM00174">
    <property type="entry name" value="RHO"/>
    <property type="match status" value="1"/>
</dbReference>
<dbReference type="GO" id="GO:0005525">
    <property type="term" value="F:GTP binding"/>
    <property type="evidence" value="ECO:0007669"/>
    <property type="project" value="InterPro"/>
</dbReference>
<evidence type="ECO:0000256" key="5">
    <source>
        <dbReference type="ARBA" id="ARBA00022737"/>
    </source>
</evidence>
<keyword evidence="4" id="KW-0479">Metal-binding</keyword>
<keyword evidence="3 11" id="KW-0812">Transmembrane</keyword>
<dbReference type="GO" id="GO:0046872">
    <property type="term" value="F:metal ion binding"/>
    <property type="evidence" value="ECO:0007669"/>
    <property type="project" value="UniProtKB-KW"/>
</dbReference>
<keyword evidence="5" id="KW-0677">Repeat</keyword>
<reference evidence="13" key="1">
    <citation type="submission" date="2021-02" db="EMBL/GenBank/DDBJ databases">
        <title>First Annotated Genome of the Yellow-green Alga Tribonema minus.</title>
        <authorList>
            <person name="Mahan K.M."/>
        </authorList>
    </citation>
    <scope>NUCLEOTIDE SEQUENCE</scope>
    <source>
        <strain evidence="13">UTEX B ZZ1240</strain>
    </source>
</reference>
<dbReference type="InterPro" id="IPR052266">
    <property type="entry name" value="Miro-EF-hand_domain"/>
</dbReference>
<dbReference type="SUPFAM" id="SSF47473">
    <property type="entry name" value="EF-hand"/>
    <property type="match status" value="1"/>
</dbReference>
<dbReference type="InterPro" id="IPR001806">
    <property type="entry name" value="Small_GTPase"/>
</dbReference>
<keyword evidence="9 11" id="KW-0472">Membrane</keyword>
<feature type="compositionally biased region" description="Gly residues" evidence="10">
    <location>
        <begin position="339"/>
        <end position="348"/>
    </location>
</feature>
<dbReference type="GO" id="GO:0003924">
    <property type="term" value="F:GTPase activity"/>
    <property type="evidence" value="ECO:0007669"/>
    <property type="project" value="InterPro"/>
</dbReference>
<evidence type="ECO:0000256" key="8">
    <source>
        <dbReference type="ARBA" id="ARBA00023128"/>
    </source>
</evidence>
<dbReference type="OrthoDB" id="10020961at2759"/>
<keyword evidence="6" id="KW-1000">Mitochondrion outer membrane</keyword>
<evidence type="ECO:0000313" key="14">
    <source>
        <dbReference type="Proteomes" id="UP000664859"/>
    </source>
</evidence>
<evidence type="ECO:0000256" key="10">
    <source>
        <dbReference type="SAM" id="MobiDB-lite"/>
    </source>
</evidence>
<evidence type="ECO:0000256" key="2">
    <source>
        <dbReference type="ARBA" id="ARBA00007981"/>
    </source>
</evidence>
<dbReference type="GO" id="GO:0005741">
    <property type="term" value="C:mitochondrial outer membrane"/>
    <property type="evidence" value="ECO:0007669"/>
    <property type="project" value="UniProtKB-SubCell"/>
</dbReference>
<evidence type="ECO:0000256" key="6">
    <source>
        <dbReference type="ARBA" id="ARBA00022787"/>
    </source>
</evidence>
<dbReference type="Proteomes" id="UP000664859">
    <property type="component" value="Unassembled WGS sequence"/>
</dbReference>